<dbReference type="KEGG" id="gog:C1280_20490"/>
<organism evidence="2 3">
    <name type="scientific">Gemmata obscuriglobus</name>
    <dbReference type="NCBI Taxonomy" id="114"/>
    <lineage>
        <taxon>Bacteria</taxon>
        <taxon>Pseudomonadati</taxon>
        <taxon>Planctomycetota</taxon>
        <taxon>Planctomycetia</taxon>
        <taxon>Gemmatales</taxon>
        <taxon>Gemmataceae</taxon>
        <taxon>Gemmata</taxon>
    </lineage>
</organism>
<dbReference type="AlphaFoldDB" id="A0A2Z3H089"/>
<evidence type="ECO:0000259" key="1">
    <source>
        <dbReference type="SMART" id="SM00382"/>
    </source>
</evidence>
<gene>
    <name evidence="2" type="ORF">C1280_20490</name>
</gene>
<dbReference type="PANTHER" id="PTHR23077:SF198">
    <property type="entry name" value="ATP-DEPENDENT ZINC METALLOPROTEASE FTSH"/>
    <property type="match status" value="1"/>
</dbReference>
<dbReference type="Pfam" id="PF00004">
    <property type="entry name" value="AAA"/>
    <property type="match status" value="1"/>
</dbReference>
<reference evidence="2 3" key="1">
    <citation type="submission" date="2018-01" db="EMBL/GenBank/DDBJ databases">
        <title>G. obscuriglobus.</title>
        <authorList>
            <person name="Franke J."/>
            <person name="Blomberg W."/>
            <person name="Selmecki A."/>
        </authorList>
    </citation>
    <scope>NUCLEOTIDE SEQUENCE [LARGE SCALE GENOMIC DNA]</scope>
    <source>
        <strain evidence="2 3">DSM 5831</strain>
    </source>
</reference>
<dbReference type="InterPro" id="IPR050168">
    <property type="entry name" value="AAA_ATPase_domain"/>
</dbReference>
<keyword evidence="3" id="KW-1185">Reference proteome</keyword>
<feature type="domain" description="AAA+ ATPase" evidence="1">
    <location>
        <begin position="119"/>
        <end position="251"/>
    </location>
</feature>
<dbReference type="GO" id="GO:0005524">
    <property type="term" value="F:ATP binding"/>
    <property type="evidence" value="ECO:0007669"/>
    <property type="project" value="InterPro"/>
</dbReference>
<dbReference type="RefSeq" id="WP_010036996.1">
    <property type="nucleotide sequence ID" value="NZ_CP025958.1"/>
</dbReference>
<evidence type="ECO:0000313" key="3">
    <source>
        <dbReference type="Proteomes" id="UP000245802"/>
    </source>
</evidence>
<accession>A0A2Z3H089</accession>
<proteinExistence type="predicted"/>
<dbReference type="InterPro" id="IPR027417">
    <property type="entry name" value="P-loop_NTPase"/>
</dbReference>
<dbReference type="GO" id="GO:0016887">
    <property type="term" value="F:ATP hydrolysis activity"/>
    <property type="evidence" value="ECO:0007669"/>
    <property type="project" value="InterPro"/>
</dbReference>
<protein>
    <submittedName>
        <fullName evidence="2">ATPase</fullName>
    </submittedName>
</protein>
<evidence type="ECO:0000313" key="2">
    <source>
        <dbReference type="EMBL" id="AWM39128.1"/>
    </source>
</evidence>
<dbReference type="InterPro" id="IPR003959">
    <property type="entry name" value="ATPase_AAA_core"/>
</dbReference>
<dbReference type="SUPFAM" id="SSF52540">
    <property type="entry name" value="P-loop containing nucleoside triphosphate hydrolases"/>
    <property type="match status" value="1"/>
</dbReference>
<dbReference type="Gene3D" id="3.40.50.300">
    <property type="entry name" value="P-loop containing nucleotide triphosphate hydrolases"/>
    <property type="match status" value="1"/>
</dbReference>
<dbReference type="Proteomes" id="UP000245802">
    <property type="component" value="Chromosome"/>
</dbReference>
<name>A0A2Z3H089_9BACT</name>
<dbReference type="PANTHER" id="PTHR23077">
    <property type="entry name" value="AAA-FAMILY ATPASE"/>
    <property type="match status" value="1"/>
</dbReference>
<dbReference type="SMART" id="SM00382">
    <property type="entry name" value="AAA"/>
    <property type="match status" value="1"/>
</dbReference>
<dbReference type="OrthoDB" id="9806903at2"/>
<dbReference type="EMBL" id="CP025958">
    <property type="protein sequence ID" value="AWM39128.1"/>
    <property type="molecule type" value="Genomic_DNA"/>
</dbReference>
<dbReference type="InterPro" id="IPR003593">
    <property type="entry name" value="AAA+_ATPase"/>
</dbReference>
<dbReference type="CDD" id="cd19481">
    <property type="entry name" value="RecA-like_protease"/>
    <property type="match status" value="1"/>
</dbReference>
<sequence length="337" mass="37094">MATAEQLKALIRSHSARNDEQFRAVTLQIAAHNAKHGNPRLAEELRGLVEESRRQAAAGTPRAVPIARPSGELAGLVSASYPNTRLSDMVLPGRIQQQLQDIVHQQRQRERLRSHGLAPRRKLLLVGPPGCGKTMTAAALAGECQLPLMFVQLHALITKFMGETAAKLHIVFDAMAETRGVYLFDEFDAIGATRNASNDVGEIRRVLNSFLQFMERDDSDSIVVAATNFIGMLDDALFRRFDDVIEYELPDTGAVRMLIENRLSSFTLSEVRWPAITAAARGLCHAEVARAAEDAARAAVLADVTTVAGPLLVEAMAARRSMRAEKKKRGRKRRPNE</sequence>